<dbReference type="Gramene" id="MELO3C034187.2.1">
    <property type="protein sequence ID" value="MELO3C034187.2.1"/>
    <property type="gene ID" value="MELO3C034187.2"/>
</dbReference>
<accession>A0A9I9EIE2</accession>
<reference evidence="2" key="1">
    <citation type="submission" date="2023-03" db="UniProtKB">
        <authorList>
            <consortium name="EnsemblPlants"/>
        </authorList>
    </citation>
    <scope>IDENTIFICATION</scope>
</reference>
<organism evidence="2">
    <name type="scientific">Cucumis melo</name>
    <name type="common">Muskmelon</name>
    <dbReference type="NCBI Taxonomy" id="3656"/>
    <lineage>
        <taxon>Eukaryota</taxon>
        <taxon>Viridiplantae</taxon>
        <taxon>Streptophyta</taxon>
        <taxon>Embryophyta</taxon>
        <taxon>Tracheophyta</taxon>
        <taxon>Spermatophyta</taxon>
        <taxon>Magnoliopsida</taxon>
        <taxon>eudicotyledons</taxon>
        <taxon>Gunneridae</taxon>
        <taxon>Pentapetalae</taxon>
        <taxon>rosids</taxon>
        <taxon>fabids</taxon>
        <taxon>Cucurbitales</taxon>
        <taxon>Cucurbitaceae</taxon>
        <taxon>Benincaseae</taxon>
        <taxon>Cucumis</taxon>
    </lineage>
</organism>
<dbReference type="AlphaFoldDB" id="A0A9I9EIE2"/>
<dbReference type="EnsemblPlants" id="MELO3C034187.2.1">
    <property type="protein sequence ID" value="MELO3C034187.2.1"/>
    <property type="gene ID" value="MELO3C034187.2"/>
</dbReference>
<protein>
    <submittedName>
        <fullName evidence="2">Uncharacterized protein</fullName>
    </submittedName>
</protein>
<feature type="region of interest" description="Disordered" evidence="1">
    <location>
        <begin position="1"/>
        <end position="28"/>
    </location>
</feature>
<evidence type="ECO:0000313" key="2">
    <source>
        <dbReference type="EnsemblPlants" id="MELO3C034187.2.1"/>
    </source>
</evidence>
<proteinExistence type="predicted"/>
<name>A0A9I9EIE2_CUCME</name>
<feature type="compositionally biased region" description="Basic and acidic residues" evidence="1">
    <location>
        <begin position="1"/>
        <end position="19"/>
    </location>
</feature>
<feature type="region of interest" description="Disordered" evidence="1">
    <location>
        <begin position="43"/>
        <end position="64"/>
    </location>
</feature>
<evidence type="ECO:0000256" key="1">
    <source>
        <dbReference type="SAM" id="MobiDB-lite"/>
    </source>
</evidence>
<sequence length="81" mass="9257">IKIGRQGESRRRRQADNRRGQCQGESWTDEQNVKNLVRVFGEVEHDGERGRTNGEHSKSEGFGGTCNFKRGRDISRALNKL</sequence>
<feature type="compositionally biased region" description="Basic and acidic residues" evidence="1">
    <location>
        <begin position="43"/>
        <end position="59"/>
    </location>
</feature>